<dbReference type="Gene3D" id="1.10.472.10">
    <property type="entry name" value="Cyclin-like"/>
    <property type="match status" value="1"/>
</dbReference>
<dbReference type="Proteomes" id="UP000054937">
    <property type="component" value="Unassembled WGS sequence"/>
</dbReference>
<dbReference type="GO" id="GO:0019901">
    <property type="term" value="F:protein kinase binding"/>
    <property type="evidence" value="ECO:0007669"/>
    <property type="project" value="InterPro"/>
</dbReference>
<accession>A0A0V0R745</accession>
<dbReference type="PANTHER" id="PTHR15615">
    <property type="match status" value="1"/>
</dbReference>
<dbReference type="EMBL" id="LDAU01000031">
    <property type="protein sequence ID" value="KRX10324.1"/>
    <property type="molecule type" value="Genomic_DNA"/>
</dbReference>
<evidence type="ECO:0008006" key="4">
    <source>
        <dbReference type="Google" id="ProtNLM"/>
    </source>
</evidence>
<organism evidence="2 3">
    <name type="scientific">Pseudocohnilembus persalinus</name>
    <name type="common">Ciliate</name>
    <dbReference type="NCBI Taxonomy" id="266149"/>
    <lineage>
        <taxon>Eukaryota</taxon>
        <taxon>Sar</taxon>
        <taxon>Alveolata</taxon>
        <taxon>Ciliophora</taxon>
        <taxon>Intramacronucleata</taxon>
        <taxon>Oligohymenophorea</taxon>
        <taxon>Scuticociliatia</taxon>
        <taxon>Philasterida</taxon>
        <taxon>Pseudocohnilembidae</taxon>
        <taxon>Pseudocohnilembus</taxon>
    </lineage>
</organism>
<comment type="caution">
    <text evidence="2">The sequence shown here is derived from an EMBL/GenBank/DDBJ whole genome shotgun (WGS) entry which is preliminary data.</text>
</comment>
<dbReference type="PANTHER" id="PTHR15615:SF108">
    <property type="entry name" value="PROTEIN CNPPD1"/>
    <property type="match status" value="1"/>
</dbReference>
<feature type="region of interest" description="Disordered" evidence="1">
    <location>
        <begin position="1"/>
        <end position="29"/>
    </location>
</feature>
<dbReference type="InterPro" id="IPR013922">
    <property type="entry name" value="Cyclin_PHO80-like"/>
</dbReference>
<feature type="compositionally biased region" description="Basic residues" evidence="1">
    <location>
        <begin position="1"/>
        <end position="11"/>
    </location>
</feature>
<keyword evidence="3" id="KW-1185">Reference proteome</keyword>
<gene>
    <name evidence="2" type="ORF">PPERSA_02741</name>
</gene>
<sequence length="209" mass="24587">MLKQQNKKQLKNKSTQLESPNNFPACEKSKQISNSLFSTDDSANDDDSSNDNCSLNDSISSIKQLSPLSQVSPHNSNVFELEEELLEKFYNNNKIEQNLKYLNEDHYVIALYWIDQYVNKTGTEINSQNIDRLLIVSLMLTDKFYNDNCYQNIFVPYSKISQLKIQELKKLELIFIEQLNYNLYLILFQQKSSKNKINDIYNVQFYIYI</sequence>
<proteinExistence type="predicted"/>
<protein>
    <recommendedName>
        <fullName evidence="4">Cyclin-like protein</fullName>
    </recommendedName>
</protein>
<dbReference type="InParanoid" id="A0A0V0R745"/>
<dbReference type="AlphaFoldDB" id="A0A0V0R745"/>
<evidence type="ECO:0000313" key="3">
    <source>
        <dbReference type="Proteomes" id="UP000054937"/>
    </source>
</evidence>
<evidence type="ECO:0000256" key="1">
    <source>
        <dbReference type="SAM" id="MobiDB-lite"/>
    </source>
</evidence>
<dbReference type="Pfam" id="PF08613">
    <property type="entry name" value="Cyclin"/>
    <property type="match status" value="1"/>
</dbReference>
<evidence type="ECO:0000313" key="2">
    <source>
        <dbReference type="EMBL" id="KRX10324.1"/>
    </source>
</evidence>
<name>A0A0V0R745_PSEPJ</name>
<reference evidence="2 3" key="1">
    <citation type="journal article" date="2015" name="Sci. Rep.">
        <title>Genome of the facultative scuticociliatosis pathogen Pseudocohnilembus persalinus provides insight into its virulence through horizontal gene transfer.</title>
        <authorList>
            <person name="Xiong J."/>
            <person name="Wang G."/>
            <person name="Cheng J."/>
            <person name="Tian M."/>
            <person name="Pan X."/>
            <person name="Warren A."/>
            <person name="Jiang C."/>
            <person name="Yuan D."/>
            <person name="Miao W."/>
        </authorList>
    </citation>
    <scope>NUCLEOTIDE SEQUENCE [LARGE SCALE GENOMIC DNA]</scope>
    <source>
        <strain evidence="2">36N120E</strain>
    </source>
</reference>